<evidence type="ECO:0000313" key="2">
    <source>
        <dbReference type="Proteomes" id="UP001303899"/>
    </source>
</evidence>
<name>A0ABU5S7P4_9BACT</name>
<dbReference type="Proteomes" id="UP001303899">
    <property type="component" value="Unassembled WGS sequence"/>
</dbReference>
<evidence type="ECO:0000313" key="1">
    <source>
        <dbReference type="EMBL" id="MEA5404477.1"/>
    </source>
</evidence>
<accession>A0ABU5S7P4</accession>
<dbReference type="EMBL" id="JAYGIL010000021">
    <property type="protein sequence ID" value="MEA5404477.1"/>
    <property type="molecule type" value="Genomic_DNA"/>
</dbReference>
<protein>
    <submittedName>
        <fullName evidence="1">Uncharacterized protein</fullName>
    </submittedName>
</protein>
<reference evidence="1 2" key="1">
    <citation type="submission" date="2023-12" db="EMBL/GenBank/DDBJ databases">
        <title>Novel species of the genus Arcicella isolated from rivers.</title>
        <authorList>
            <person name="Lu H."/>
        </authorList>
    </citation>
    <scope>NUCLEOTIDE SEQUENCE [LARGE SCALE GENOMIC DNA]</scope>
    <source>
        <strain evidence="1 2">DC2W</strain>
    </source>
</reference>
<dbReference type="RefSeq" id="WP_323697854.1">
    <property type="nucleotide sequence ID" value="NZ_JAYGIL010000021.1"/>
</dbReference>
<organism evidence="1 2">
    <name type="scientific">Arcicella gelida</name>
    <dbReference type="NCBI Taxonomy" id="2984195"/>
    <lineage>
        <taxon>Bacteria</taxon>
        <taxon>Pseudomonadati</taxon>
        <taxon>Bacteroidota</taxon>
        <taxon>Cytophagia</taxon>
        <taxon>Cytophagales</taxon>
        <taxon>Flectobacillaceae</taxon>
        <taxon>Arcicella</taxon>
    </lineage>
</organism>
<keyword evidence="2" id="KW-1185">Reference proteome</keyword>
<gene>
    <name evidence="1" type="ORF">VB776_16210</name>
</gene>
<proteinExistence type="predicted"/>
<sequence length="87" mass="10039">MQPQINTPILLASFKHQFEVLETNRIIAQNAENEEIYFNSVQSEPYNSALHSELSQLLGFLEFIQGKTLLYNLEIEAGHKKEYLLLS</sequence>
<comment type="caution">
    <text evidence="1">The sequence shown here is derived from an EMBL/GenBank/DDBJ whole genome shotgun (WGS) entry which is preliminary data.</text>
</comment>